<dbReference type="SMART" id="SM00052">
    <property type="entry name" value="EAL"/>
    <property type="match status" value="1"/>
</dbReference>
<dbReference type="SUPFAM" id="SSF141868">
    <property type="entry name" value="EAL domain-like"/>
    <property type="match status" value="1"/>
</dbReference>
<keyword evidence="1" id="KW-0812">Transmembrane</keyword>
<organism evidence="4 5">
    <name type="scientific">Shewanella algidipiscicola</name>
    <dbReference type="NCBI Taxonomy" id="614070"/>
    <lineage>
        <taxon>Bacteria</taxon>
        <taxon>Pseudomonadati</taxon>
        <taxon>Pseudomonadota</taxon>
        <taxon>Gammaproteobacteria</taxon>
        <taxon>Alteromonadales</taxon>
        <taxon>Shewanellaceae</taxon>
        <taxon>Shewanella</taxon>
    </lineage>
</organism>
<dbReference type="CDD" id="cd01948">
    <property type="entry name" value="EAL"/>
    <property type="match status" value="1"/>
</dbReference>
<dbReference type="PROSITE" id="PS50887">
    <property type="entry name" value="GGDEF"/>
    <property type="match status" value="1"/>
</dbReference>
<dbReference type="InterPro" id="IPR050706">
    <property type="entry name" value="Cyclic-di-GMP_PDE-like"/>
</dbReference>
<dbReference type="CDD" id="cd01949">
    <property type="entry name" value="GGDEF"/>
    <property type="match status" value="1"/>
</dbReference>
<dbReference type="PANTHER" id="PTHR33121">
    <property type="entry name" value="CYCLIC DI-GMP PHOSPHODIESTERASE PDEF"/>
    <property type="match status" value="1"/>
</dbReference>
<dbReference type="NCBIfam" id="TIGR00254">
    <property type="entry name" value="GGDEF"/>
    <property type="match status" value="1"/>
</dbReference>
<keyword evidence="1" id="KW-1133">Transmembrane helix</keyword>
<evidence type="ECO:0000313" key="5">
    <source>
        <dbReference type="Proteomes" id="UP000761574"/>
    </source>
</evidence>
<dbReference type="InterPro" id="IPR000160">
    <property type="entry name" value="GGDEF_dom"/>
</dbReference>
<dbReference type="Pfam" id="PF00990">
    <property type="entry name" value="GGDEF"/>
    <property type="match status" value="1"/>
</dbReference>
<gene>
    <name evidence="4" type="ORF">TUM4630_03060</name>
</gene>
<dbReference type="PROSITE" id="PS50883">
    <property type="entry name" value="EAL"/>
    <property type="match status" value="1"/>
</dbReference>
<keyword evidence="5" id="KW-1185">Reference proteome</keyword>
<protein>
    <submittedName>
        <fullName evidence="4">GGDEF-domain containing protein</fullName>
    </submittedName>
</protein>
<comment type="caution">
    <text evidence="4">The sequence shown here is derived from an EMBL/GenBank/DDBJ whole genome shotgun (WGS) entry which is preliminary data.</text>
</comment>
<evidence type="ECO:0000313" key="4">
    <source>
        <dbReference type="EMBL" id="GIU42333.1"/>
    </source>
</evidence>
<dbReference type="InterPro" id="IPR035919">
    <property type="entry name" value="EAL_sf"/>
</dbReference>
<dbReference type="RefSeq" id="WP_249038129.1">
    <property type="nucleotide sequence ID" value="NZ_BPFB01000003.1"/>
</dbReference>
<evidence type="ECO:0000256" key="1">
    <source>
        <dbReference type="SAM" id="Phobius"/>
    </source>
</evidence>
<dbReference type="EMBL" id="BPFB01000003">
    <property type="protein sequence ID" value="GIU42333.1"/>
    <property type="molecule type" value="Genomic_DNA"/>
</dbReference>
<evidence type="ECO:0000259" key="3">
    <source>
        <dbReference type="PROSITE" id="PS50887"/>
    </source>
</evidence>
<reference evidence="4 5" key="1">
    <citation type="submission" date="2021-05" db="EMBL/GenBank/DDBJ databases">
        <title>Molecular characterization for Shewanella algae harboring chromosomal blaOXA-55-like strains isolated from clinical and environment sample.</title>
        <authorList>
            <person name="Ohama Y."/>
            <person name="Aoki K."/>
            <person name="Harada S."/>
            <person name="Moriya K."/>
            <person name="Ishii Y."/>
            <person name="Tateda K."/>
        </authorList>
    </citation>
    <scope>NUCLEOTIDE SEQUENCE [LARGE SCALE GENOMIC DNA]</scope>
    <source>
        <strain evidence="4 5">LMG 23746</strain>
    </source>
</reference>
<proteinExistence type="predicted"/>
<dbReference type="SUPFAM" id="SSF55073">
    <property type="entry name" value="Nucleotide cyclase"/>
    <property type="match status" value="1"/>
</dbReference>
<dbReference type="Gene3D" id="3.30.70.270">
    <property type="match status" value="1"/>
</dbReference>
<dbReference type="InterPro" id="IPR029787">
    <property type="entry name" value="Nucleotide_cyclase"/>
</dbReference>
<sequence>MDVANLYWIMAYIIAIGVAGTLYWYWHRRTGLRFLRQLTSQLQQQDKVRKPLAIDAVPTDYIPLYLQLQRLLTQLPPPLGRDKLTGLFNRVGLKSRLSRLMPLNQGMFVLIDIHRFRYVNDLFGFSFGDQLLLAMSERIKQQLNDQDIVARMNEDEFLVVFKVPLSDDELKALQSHLQQPFSINDTVINLQVQLGYLDISLHYADVSQMLRRIDLALVRAKSSSGLIASYQAGDDTSQHRQLTIIRCFPKALAQNELYVVYQAKYNLVSENCSHVEALIRWESPLLGRVSPAEFIPLLERAGMITMLSQWVIKQVLHQQSLWRQSGMRLQVAVNLALDDLCARQLCQWIVTQLQQWQLSADVLAIEVTESQLMTDMQRTVNVLECLKRAGINAAIDDFGTGHSSLAYLKYLPVNEVKVDKAFLENVATDCRGQHILSSAVSLAQGLGFTVTVEGVETQTELMLLQQMGVDKIQGELFAKPMSAAELEMYWPELNRPIGEAS</sequence>
<name>A0ABQ4P4B8_9GAMM</name>
<feature type="domain" description="EAL" evidence="2">
    <location>
        <begin position="241"/>
        <end position="494"/>
    </location>
</feature>
<feature type="transmembrane region" description="Helical" evidence="1">
    <location>
        <begin position="6"/>
        <end position="26"/>
    </location>
</feature>
<feature type="domain" description="GGDEF" evidence="3">
    <location>
        <begin position="104"/>
        <end position="232"/>
    </location>
</feature>
<keyword evidence="1" id="KW-0472">Membrane</keyword>
<dbReference type="InterPro" id="IPR043128">
    <property type="entry name" value="Rev_trsase/Diguanyl_cyclase"/>
</dbReference>
<accession>A0ABQ4P4B8</accession>
<dbReference type="Pfam" id="PF00563">
    <property type="entry name" value="EAL"/>
    <property type="match status" value="1"/>
</dbReference>
<evidence type="ECO:0000259" key="2">
    <source>
        <dbReference type="PROSITE" id="PS50883"/>
    </source>
</evidence>
<dbReference type="SMART" id="SM00267">
    <property type="entry name" value="GGDEF"/>
    <property type="match status" value="1"/>
</dbReference>
<dbReference type="Gene3D" id="3.20.20.450">
    <property type="entry name" value="EAL domain"/>
    <property type="match status" value="1"/>
</dbReference>
<dbReference type="InterPro" id="IPR001633">
    <property type="entry name" value="EAL_dom"/>
</dbReference>
<dbReference type="PANTHER" id="PTHR33121:SF71">
    <property type="entry name" value="OXYGEN SENSOR PROTEIN DOSP"/>
    <property type="match status" value="1"/>
</dbReference>
<dbReference type="Proteomes" id="UP000761574">
    <property type="component" value="Unassembled WGS sequence"/>
</dbReference>